<keyword evidence="1" id="KW-1015">Disulfide bond</keyword>
<dbReference type="Pfam" id="PF00059">
    <property type="entry name" value="Lectin_C"/>
    <property type="match status" value="4"/>
</dbReference>
<evidence type="ECO:0000313" key="4">
    <source>
        <dbReference type="Proteomes" id="UP001369086"/>
    </source>
</evidence>
<dbReference type="PANTHER" id="PTHR45784">
    <property type="entry name" value="C-TYPE LECTIN DOMAIN FAMILY 20 MEMBER A-RELATED"/>
    <property type="match status" value="1"/>
</dbReference>
<accession>A0ABR0Y250</accession>
<protein>
    <submittedName>
        <fullName evidence="3">Macrophage mannose receptor 1-like</fullName>
    </submittedName>
</protein>
<feature type="domain" description="C-type lectin" evidence="2">
    <location>
        <begin position="15"/>
        <end position="120"/>
    </location>
</feature>
<dbReference type="Gene3D" id="3.10.100.10">
    <property type="entry name" value="Mannose-Binding Protein A, subunit A"/>
    <property type="match status" value="4"/>
</dbReference>
<dbReference type="InterPro" id="IPR018378">
    <property type="entry name" value="C-type_lectin_CS"/>
</dbReference>
<dbReference type="InterPro" id="IPR016186">
    <property type="entry name" value="C-type_lectin-like/link_sf"/>
</dbReference>
<dbReference type="InterPro" id="IPR001304">
    <property type="entry name" value="C-type_lectin-like"/>
</dbReference>
<dbReference type="Proteomes" id="UP001369086">
    <property type="component" value="Unassembled WGS sequence"/>
</dbReference>
<dbReference type="PROSITE" id="PS00615">
    <property type="entry name" value="C_TYPE_LECTIN_1"/>
    <property type="match status" value="1"/>
</dbReference>
<proteinExistence type="predicted"/>
<dbReference type="PANTHER" id="PTHR45784:SF5">
    <property type="entry name" value="C-TYPE LECTIN DOMAIN FAMILY 20 MEMBER A-RELATED"/>
    <property type="match status" value="1"/>
</dbReference>
<dbReference type="SUPFAM" id="SSF56436">
    <property type="entry name" value="C-type lectin-like"/>
    <property type="match status" value="4"/>
</dbReference>
<dbReference type="EMBL" id="JAHFZB010000053">
    <property type="protein sequence ID" value="KAK6466747.1"/>
    <property type="molecule type" value="Genomic_DNA"/>
</dbReference>
<feature type="domain" description="C-type lectin" evidence="2">
    <location>
        <begin position="340"/>
        <end position="448"/>
    </location>
</feature>
<keyword evidence="4" id="KW-1185">Reference proteome</keyword>
<feature type="domain" description="C-type lectin" evidence="2">
    <location>
        <begin position="247"/>
        <end position="340"/>
    </location>
</feature>
<dbReference type="SMART" id="SM00034">
    <property type="entry name" value="CLECT"/>
    <property type="match status" value="4"/>
</dbReference>
<feature type="domain" description="C-type lectin" evidence="2">
    <location>
        <begin position="120"/>
        <end position="228"/>
    </location>
</feature>
<dbReference type="InterPro" id="IPR016187">
    <property type="entry name" value="CTDL_fold"/>
</dbReference>
<dbReference type="PROSITE" id="PS50041">
    <property type="entry name" value="C_TYPE_LECTIN_2"/>
    <property type="match status" value="4"/>
</dbReference>
<feature type="non-terminal residue" evidence="3">
    <location>
        <position position="1"/>
    </location>
</feature>
<evidence type="ECO:0000313" key="3">
    <source>
        <dbReference type="EMBL" id="KAK6466747.1"/>
    </source>
</evidence>
<evidence type="ECO:0000259" key="2">
    <source>
        <dbReference type="PROSITE" id="PS50041"/>
    </source>
</evidence>
<sequence length="485" mass="56865">VYQHCFSGLCEDASCQTRKYFAVQTSKNWTEARSYCREKHTDMVTVRSLEEQQRIQNVAKNGQFWIGLYRDSDNWQWSNGDAVSYTNWTAGTGGLFCATADAGGSWGQSVCRDQKPFMCYNGKRYTLISTLKTWPDAHQYCRQHHTDLVSIKNASENEDLKKKAPASPFWIGLFNNPWKWTDGGNSTFQNWDIKEPNGASEKCVLMSSIYQSKWEDWPCSHEAYFFCYEGKDLCSFWLLFELMIDIKTWTDARSYCREKYTDLVTVRSLEEQQQILNVAKDYQFWIGLYRDSDNWQWSTGDVVSYTNWTAGTGGVFCATADAAGSWGQSVCHDQKPFMCYNGKRYTLISTLKTWAEAQQYCRQYHTDLVSIKSASENEDMKKKAPASPFWIGLFNEPWKWTDEENSAFQNWNIGQPDGGSEKCVYMYSPNQGKWDDWPCDDWKYFVCYDGKDLYSFWLLFELSVQFQFNIQHSRIHHYYYYYLFI</sequence>
<evidence type="ECO:0000256" key="1">
    <source>
        <dbReference type="ARBA" id="ARBA00023157"/>
    </source>
</evidence>
<reference evidence="3 4" key="1">
    <citation type="submission" date="2021-05" db="EMBL/GenBank/DDBJ databases">
        <authorList>
            <person name="Zahm M."/>
            <person name="Klopp C."/>
            <person name="Cabau C."/>
            <person name="Kuhl H."/>
            <person name="Suciu R."/>
            <person name="Ciorpac M."/>
            <person name="Holostenco D."/>
            <person name="Gessner J."/>
            <person name="Wuertz S."/>
            <person name="Hohne C."/>
            <person name="Stock M."/>
            <person name="Gislard M."/>
            <person name="Lluch J."/>
            <person name="Milhes M."/>
            <person name="Lampietro C."/>
            <person name="Lopez Roques C."/>
            <person name="Donnadieu C."/>
            <person name="Du K."/>
            <person name="Schartl M."/>
            <person name="Guiguen Y."/>
        </authorList>
    </citation>
    <scope>NUCLEOTIDE SEQUENCE [LARGE SCALE GENOMIC DNA]</scope>
    <source>
        <strain evidence="3">Hh-F2</strain>
        <tissue evidence="3">Blood</tissue>
    </source>
</reference>
<organism evidence="3 4">
    <name type="scientific">Huso huso</name>
    <name type="common">Beluga</name>
    <name type="synonym">Acipenser huso</name>
    <dbReference type="NCBI Taxonomy" id="61971"/>
    <lineage>
        <taxon>Eukaryota</taxon>
        <taxon>Metazoa</taxon>
        <taxon>Chordata</taxon>
        <taxon>Craniata</taxon>
        <taxon>Vertebrata</taxon>
        <taxon>Euteleostomi</taxon>
        <taxon>Actinopterygii</taxon>
        <taxon>Chondrostei</taxon>
        <taxon>Acipenseriformes</taxon>
        <taxon>Acipenseridae</taxon>
        <taxon>Huso</taxon>
    </lineage>
</organism>
<name>A0ABR0Y250_HUSHU</name>
<gene>
    <name evidence="3" type="ORF">HHUSO_G35857</name>
</gene>
<comment type="caution">
    <text evidence="3">The sequence shown here is derived from an EMBL/GenBank/DDBJ whole genome shotgun (WGS) entry which is preliminary data.</text>
</comment>